<feature type="domain" description="C2" evidence="6">
    <location>
        <begin position="64"/>
        <end position="190"/>
    </location>
</feature>
<evidence type="ECO:0000259" key="6">
    <source>
        <dbReference type="PROSITE" id="PS50004"/>
    </source>
</evidence>
<evidence type="ECO:0000256" key="1">
    <source>
        <dbReference type="ARBA" id="ARBA00004167"/>
    </source>
</evidence>
<dbReference type="CDD" id="cd04017">
    <property type="entry name" value="C2D_Ferlin"/>
    <property type="match status" value="1"/>
</dbReference>
<keyword evidence="4" id="KW-1133">Transmembrane helix</keyword>
<comment type="subcellular location">
    <subcellularLocation>
        <location evidence="1">Membrane</location>
        <topology evidence="1">Single-pass membrane protein</topology>
    </subcellularLocation>
</comment>
<dbReference type="Proteomes" id="UP001165941">
    <property type="component" value="Unassembled WGS sequence"/>
</dbReference>
<feature type="domain" description="C2" evidence="6">
    <location>
        <begin position="231"/>
        <end position="359"/>
    </location>
</feature>
<dbReference type="PROSITE" id="PS50004">
    <property type="entry name" value="C2"/>
    <property type="match status" value="2"/>
</dbReference>
<keyword evidence="8" id="KW-1185">Reference proteome</keyword>
<dbReference type="EMBL" id="PGGH01004432">
    <property type="protein sequence ID" value="NIG57847.1"/>
    <property type="molecule type" value="Genomic_DNA"/>
</dbReference>
<keyword evidence="2" id="KW-0812">Transmembrane</keyword>
<evidence type="ECO:0000313" key="7">
    <source>
        <dbReference type="EMBL" id="NIG57847.1"/>
    </source>
</evidence>
<reference evidence="7" key="1">
    <citation type="submission" date="2018-05" db="EMBL/GenBank/DDBJ databases">
        <authorList>
            <person name="Pedro S.L.S."/>
            <person name="Freitas R.C."/>
            <person name="Barreto A.S."/>
            <person name="Lima A.O.S."/>
        </authorList>
    </citation>
    <scope>NUCLEOTIDE SEQUENCE</scope>
    <source>
        <strain evidence="7">BP203</strain>
        <tissue evidence="7">Muscle</tissue>
    </source>
</reference>
<dbReference type="InterPro" id="IPR037723">
    <property type="entry name" value="C2D_Ferlin"/>
</dbReference>
<dbReference type="PANTHER" id="PTHR12546">
    <property type="entry name" value="FER-1-LIKE"/>
    <property type="match status" value="1"/>
</dbReference>
<dbReference type="InterPro" id="IPR035892">
    <property type="entry name" value="C2_domain_sf"/>
</dbReference>
<evidence type="ECO:0000313" key="8">
    <source>
        <dbReference type="Proteomes" id="UP001165941"/>
    </source>
</evidence>
<dbReference type="InterPro" id="IPR037721">
    <property type="entry name" value="Ferlin"/>
</dbReference>
<evidence type="ECO:0000256" key="2">
    <source>
        <dbReference type="ARBA" id="ARBA00022692"/>
    </source>
</evidence>
<comment type="caution">
    <text evidence="7">The sequence shown here is derived from an EMBL/GenBank/DDBJ whole genome shotgun (WGS) entry which is preliminary data.</text>
</comment>
<dbReference type="InterPro" id="IPR000008">
    <property type="entry name" value="C2_dom"/>
</dbReference>
<dbReference type="Pfam" id="PF00168">
    <property type="entry name" value="C2"/>
    <property type="match status" value="2"/>
</dbReference>
<keyword evidence="5" id="KW-0472">Membrane</keyword>
<accession>A0ABX0RY86</accession>
<protein>
    <submittedName>
        <fullName evidence="7">Dysferlin</fullName>
    </submittedName>
</protein>
<sequence length="415" mass="46021">MAAARSPLRLIPDEGLRCGRGGGGGKQCTKEVGIWSKEAVYGTVGGVVDNRSEDSKSVSTLSFGVNRPTISCIFDYGNRYHLRCYMYQARDLPAMDKDSFSDPYAIVSFLHQSQKTVVVKNTLNPTWDQTLIFYEIEIFGELASIAEQPASIVVELYDHDTYGADEFMGRCTCQPSLERMPRLAWFPLTRGNQPAGELLASFELIQREKCKRSVQMCHTSGQSEDTDLPYPPPQREANVYMVPQNIKPVLQRTAIEILAWGLRNMKSYQLASVSSPSLVVECGGQTVQSCVIKNLRKNPNFDICTLFMEVMLPREELYCPPVVIKVIDNRQFGRRPVVGQCTIRSLESFLCDPYSEESPSPQGGPDDVSLLSPGEDVLIDIDDKEPLIPVQDLGGPGILGLICGGGGFQIQWSSR</sequence>
<keyword evidence="3" id="KW-0677">Repeat</keyword>
<dbReference type="SUPFAM" id="SSF49562">
    <property type="entry name" value="C2 domain (Calcium/lipid-binding domain, CaLB)"/>
    <property type="match status" value="2"/>
</dbReference>
<evidence type="ECO:0000256" key="4">
    <source>
        <dbReference type="ARBA" id="ARBA00022989"/>
    </source>
</evidence>
<dbReference type="SMART" id="SM00239">
    <property type="entry name" value="C2"/>
    <property type="match status" value="2"/>
</dbReference>
<evidence type="ECO:0000256" key="3">
    <source>
        <dbReference type="ARBA" id="ARBA00022737"/>
    </source>
</evidence>
<dbReference type="PANTHER" id="PTHR12546:SF44">
    <property type="entry name" value="DYSFERLIN"/>
    <property type="match status" value="1"/>
</dbReference>
<organism evidence="7 8">
    <name type="scientific">Pontoporia blainvillei</name>
    <name type="common">Franciscana</name>
    <name type="synonym">Delphinus blainvillei</name>
    <dbReference type="NCBI Taxonomy" id="48723"/>
    <lineage>
        <taxon>Eukaryota</taxon>
        <taxon>Metazoa</taxon>
        <taxon>Chordata</taxon>
        <taxon>Craniata</taxon>
        <taxon>Vertebrata</taxon>
        <taxon>Euteleostomi</taxon>
        <taxon>Mammalia</taxon>
        <taxon>Eutheria</taxon>
        <taxon>Laurasiatheria</taxon>
        <taxon>Artiodactyla</taxon>
        <taxon>Whippomorpha</taxon>
        <taxon>Cetacea</taxon>
        <taxon>Odontoceti</taxon>
        <taxon>Pontoporiidae</taxon>
        <taxon>Pontoporia</taxon>
    </lineage>
</organism>
<name>A0ABX0RY86_PONBL</name>
<proteinExistence type="predicted"/>
<dbReference type="Gene3D" id="2.60.40.150">
    <property type="entry name" value="C2 domain"/>
    <property type="match status" value="2"/>
</dbReference>
<evidence type="ECO:0000256" key="5">
    <source>
        <dbReference type="ARBA" id="ARBA00023136"/>
    </source>
</evidence>
<gene>
    <name evidence="7" type="ORF">BU61_151</name>
</gene>